<dbReference type="EMBL" id="CAKMRJ010004445">
    <property type="protein sequence ID" value="CAH1437045.1"/>
    <property type="molecule type" value="Genomic_DNA"/>
</dbReference>
<organism evidence="1 2">
    <name type="scientific">Lactuca virosa</name>
    <dbReference type="NCBI Taxonomy" id="75947"/>
    <lineage>
        <taxon>Eukaryota</taxon>
        <taxon>Viridiplantae</taxon>
        <taxon>Streptophyta</taxon>
        <taxon>Embryophyta</taxon>
        <taxon>Tracheophyta</taxon>
        <taxon>Spermatophyta</taxon>
        <taxon>Magnoliopsida</taxon>
        <taxon>eudicotyledons</taxon>
        <taxon>Gunneridae</taxon>
        <taxon>Pentapetalae</taxon>
        <taxon>asterids</taxon>
        <taxon>campanulids</taxon>
        <taxon>Asterales</taxon>
        <taxon>Asteraceae</taxon>
        <taxon>Cichorioideae</taxon>
        <taxon>Cichorieae</taxon>
        <taxon>Lactucinae</taxon>
        <taxon>Lactuca</taxon>
    </lineage>
</organism>
<comment type="caution">
    <text evidence="1">The sequence shown here is derived from an EMBL/GenBank/DDBJ whole genome shotgun (WGS) entry which is preliminary data.</text>
</comment>
<reference evidence="1 2" key="1">
    <citation type="submission" date="2022-01" db="EMBL/GenBank/DDBJ databases">
        <authorList>
            <person name="Xiong W."/>
            <person name="Schranz E."/>
        </authorList>
    </citation>
    <scope>NUCLEOTIDE SEQUENCE [LARGE SCALE GENOMIC DNA]</scope>
</reference>
<keyword evidence="2" id="KW-1185">Reference proteome</keyword>
<name>A0AAU9NGT7_9ASTR</name>
<accession>A0AAU9NGT7</accession>
<dbReference type="AlphaFoldDB" id="A0AAU9NGT7"/>
<dbReference type="Proteomes" id="UP001157418">
    <property type="component" value="Unassembled WGS sequence"/>
</dbReference>
<evidence type="ECO:0000313" key="1">
    <source>
        <dbReference type="EMBL" id="CAH1437045.1"/>
    </source>
</evidence>
<protein>
    <submittedName>
        <fullName evidence="1">Uncharacterized protein</fullName>
    </submittedName>
</protein>
<proteinExistence type="predicted"/>
<evidence type="ECO:0000313" key="2">
    <source>
        <dbReference type="Proteomes" id="UP001157418"/>
    </source>
</evidence>
<sequence length="442" mass="50442">MIAPPPGKFVIYIKYFDVGYCLPSSDFLLELLDHHKIHIDQLVPFEMLCWCNGIVSDLWVFRYIFFRLSTLAIGDNYTFCVRKYIQILVIDRKGSPNNWQNPCLRVYSERLGCMFCCFKSSSDIVIDMFPEKENVAKVLRSFKVVADDFPEEVALVDKALPSFYFQTEQFIARATVVQEAERLAVGVSCTNALEAILYEGFVEGASKFDSVEDSKEGVLTVLWSLGDNVRIFVFFVAKEYIRHVFPPGIVEEMSSYPLADVIGPLRFLAAQSSCFLVEATRQLQEFVKVTATEKANLEERVAYCEQENTYVKELAEKVRQENEGLVIQLECVERDVVEHDRLVVEKTVALEEARRDRQWLLIEGVVGVIDKVLDSLEFVSGVNRFQGACLDGDCQEGRRAYREALMAGNVNMEDENFEVDFSDDMNRAIELFSTLISPPYST</sequence>
<gene>
    <name evidence="1" type="ORF">LVIROSA_LOCUS23389</name>
</gene>